<dbReference type="EMBL" id="AQPN01000012">
    <property type="protein sequence ID" value="EOR96467.1"/>
    <property type="molecule type" value="Genomic_DNA"/>
</dbReference>
<evidence type="ECO:0000313" key="3">
    <source>
        <dbReference type="Proteomes" id="UP000014174"/>
    </source>
</evidence>
<comment type="caution">
    <text evidence="2">The sequence shown here is derived from an EMBL/GenBank/DDBJ whole genome shotgun (WGS) entry which is preliminary data.</text>
</comment>
<reference evidence="2 3" key="1">
    <citation type="journal article" date="2013" name="Genome Announc.">
        <title>Draft Genome Sequence of Arcticibacter svalbardensis Strain MN12-7T, a Member of the Family Sphingobacteriaceae Isolated from an Arctic Soil Sample.</title>
        <authorList>
            <person name="Shivaji S."/>
            <person name="Ara S."/>
            <person name="Prasad S."/>
            <person name="Manasa B.P."/>
            <person name="Begum Z."/>
            <person name="Singh A."/>
            <person name="Kumar Pinnaka A."/>
        </authorList>
    </citation>
    <scope>NUCLEOTIDE SEQUENCE [LARGE SCALE GENOMIC DNA]</scope>
    <source>
        <strain evidence="2 3">MN12-7</strain>
    </source>
</reference>
<proteinExistence type="predicted"/>
<dbReference type="CDD" id="cd04301">
    <property type="entry name" value="NAT_SF"/>
    <property type="match status" value="1"/>
</dbReference>
<dbReference type="InterPro" id="IPR016181">
    <property type="entry name" value="Acyl_CoA_acyltransferase"/>
</dbReference>
<feature type="domain" description="N-acetyltransferase" evidence="1">
    <location>
        <begin position="6"/>
        <end position="162"/>
    </location>
</feature>
<dbReference type="PATRIC" id="fig|1150600.3.peg.362"/>
<evidence type="ECO:0000259" key="1">
    <source>
        <dbReference type="PROSITE" id="PS51186"/>
    </source>
</evidence>
<gene>
    <name evidence="2" type="ORF">ADIARSV_0370</name>
</gene>
<dbReference type="Gene3D" id="3.40.630.30">
    <property type="match status" value="1"/>
</dbReference>
<dbReference type="RefSeq" id="WP_016193620.1">
    <property type="nucleotide sequence ID" value="NZ_AQPN01000012.1"/>
</dbReference>
<name>R9GXC5_9SPHI</name>
<dbReference type="PROSITE" id="PS51186">
    <property type="entry name" value="GNAT"/>
    <property type="match status" value="1"/>
</dbReference>
<dbReference type="AlphaFoldDB" id="R9GXC5"/>
<protein>
    <recommendedName>
        <fullName evidence="1">N-acetyltransferase domain-containing protein</fullName>
    </recommendedName>
</protein>
<keyword evidence="3" id="KW-1185">Reference proteome</keyword>
<dbReference type="GO" id="GO:0016747">
    <property type="term" value="F:acyltransferase activity, transferring groups other than amino-acyl groups"/>
    <property type="evidence" value="ECO:0007669"/>
    <property type="project" value="InterPro"/>
</dbReference>
<dbReference type="eggNOG" id="COG1246">
    <property type="taxonomic scope" value="Bacteria"/>
</dbReference>
<sequence length="198" mass="22565">MEEHSIVVRVATLKDIKYVTEIIQETKESALQRGIGISNRTPESIVAKMRDGKSIIALTDTGDWVGFSYFEVWEGGKYLSNSGLIVSPEFRHTGVAKAIKERIFKLSRERYPVAKIFSITSGIAVMKMNTLLGFEPVTFQQITQDEKFWEGCKSCVNYNTLEQKKQFNCFCTAMLFDPEKQADSIHKHATFEYQLMIA</sequence>
<dbReference type="STRING" id="1150600.ADIARSV_0370"/>
<organism evidence="2 3">
    <name type="scientific">Arcticibacter svalbardensis MN12-7</name>
    <dbReference type="NCBI Taxonomy" id="1150600"/>
    <lineage>
        <taxon>Bacteria</taxon>
        <taxon>Pseudomonadati</taxon>
        <taxon>Bacteroidota</taxon>
        <taxon>Sphingobacteriia</taxon>
        <taxon>Sphingobacteriales</taxon>
        <taxon>Sphingobacteriaceae</taxon>
        <taxon>Arcticibacter</taxon>
    </lineage>
</organism>
<dbReference type="SUPFAM" id="SSF55729">
    <property type="entry name" value="Acyl-CoA N-acyltransferases (Nat)"/>
    <property type="match status" value="1"/>
</dbReference>
<dbReference type="Proteomes" id="UP000014174">
    <property type="component" value="Unassembled WGS sequence"/>
</dbReference>
<dbReference type="InterPro" id="IPR000182">
    <property type="entry name" value="GNAT_dom"/>
</dbReference>
<evidence type="ECO:0000313" key="2">
    <source>
        <dbReference type="EMBL" id="EOR96467.1"/>
    </source>
</evidence>
<accession>R9GXC5</accession>